<dbReference type="OrthoDB" id="9127144at2"/>
<accession>A0A1W1UK32</accession>
<dbReference type="AlphaFoldDB" id="A0A1W1UK32"/>
<dbReference type="GO" id="GO:0016747">
    <property type="term" value="F:acyltransferase activity, transferring groups other than amino-acyl groups"/>
    <property type="evidence" value="ECO:0007669"/>
    <property type="project" value="InterPro"/>
</dbReference>
<dbReference type="STRING" id="656914.SAMN00017405_2138"/>
<organism evidence="2 3">
    <name type="scientific">Desulfonispora thiosulfatigenes DSM 11270</name>
    <dbReference type="NCBI Taxonomy" id="656914"/>
    <lineage>
        <taxon>Bacteria</taxon>
        <taxon>Bacillati</taxon>
        <taxon>Bacillota</taxon>
        <taxon>Clostridia</taxon>
        <taxon>Eubacteriales</taxon>
        <taxon>Peptococcaceae</taxon>
        <taxon>Desulfonispora</taxon>
    </lineage>
</organism>
<evidence type="ECO:0000313" key="3">
    <source>
        <dbReference type="Proteomes" id="UP000192731"/>
    </source>
</evidence>
<dbReference type="Proteomes" id="UP000192731">
    <property type="component" value="Unassembled WGS sequence"/>
</dbReference>
<dbReference type="EMBL" id="FWWT01000007">
    <property type="protein sequence ID" value="SMB81440.1"/>
    <property type="molecule type" value="Genomic_DNA"/>
</dbReference>
<dbReference type="CDD" id="cd04301">
    <property type="entry name" value="NAT_SF"/>
    <property type="match status" value="1"/>
</dbReference>
<keyword evidence="2" id="KW-0689">Ribosomal protein</keyword>
<dbReference type="SUPFAM" id="SSF55729">
    <property type="entry name" value="Acyl-CoA N-acyltransferases (Nat)"/>
    <property type="match status" value="1"/>
</dbReference>
<dbReference type="InterPro" id="IPR016181">
    <property type="entry name" value="Acyl_CoA_acyltransferase"/>
</dbReference>
<reference evidence="2 3" key="1">
    <citation type="submission" date="2017-04" db="EMBL/GenBank/DDBJ databases">
        <authorList>
            <person name="Afonso C.L."/>
            <person name="Miller P.J."/>
            <person name="Scott M.A."/>
            <person name="Spackman E."/>
            <person name="Goraichik I."/>
            <person name="Dimitrov K.M."/>
            <person name="Suarez D.L."/>
            <person name="Swayne D.E."/>
        </authorList>
    </citation>
    <scope>NUCLEOTIDE SEQUENCE [LARGE SCALE GENOMIC DNA]</scope>
    <source>
        <strain evidence="2 3">DSM 11270</strain>
    </source>
</reference>
<dbReference type="Gene3D" id="3.40.630.30">
    <property type="match status" value="1"/>
</dbReference>
<dbReference type="GO" id="GO:0005840">
    <property type="term" value="C:ribosome"/>
    <property type="evidence" value="ECO:0007669"/>
    <property type="project" value="UniProtKB-KW"/>
</dbReference>
<sequence>MDSLQETWEVFWEIYNDSFPEDEKRNLQAQKRLLDNPKYKILPYKAKNETIGFCTVWELGDFLYVEHAATHQKVRGKGHGEKMYQGLIKEYPTKIVLEVEPPDTEIAKRRINFYQRLGFKLNSYDYVQPAYDESKKPVPLMIMSYPNNLVKDEFVDVRDTLYEQVHGLK</sequence>
<dbReference type="PROSITE" id="PS51186">
    <property type="entry name" value="GNAT"/>
    <property type="match status" value="1"/>
</dbReference>
<proteinExistence type="predicted"/>
<gene>
    <name evidence="2" type="ORF">SAMN00017405_2138</name>
</gene>
<dbReference type="InterPro" id="IPR000182">
    <property type="entry name" value="GNAT_dom"/>
</dbReference>
<name>A0A1W1UK32_DESTI</name>
<protein>
    <submittedName>
        <fullName evidence="2">Ribosomal protein S18 acetylase RimI</fullName>
    </submittedName>
</protein>
<dbReference type="Pfam" id="PF00583">
    <property type="entry name" value="Acetyltransf_1"/>
    <property type="match status" value="1"/>
</dbReference>
<feature type="domain" description="N-acetyltransferase" evidence="1">
    <location>
        <begin position="1"/>
        <end position="138"/>
    </location>
</feature>
<evidence type="ECO:0000313" key="2">
    <source>
        <dbReference type="EMBL" id="SMB81440.1"/>
    </source>
</evidence>
<dbReference type="RefSeq" id="WP_084052096.1">
    <property type="nucleotide sequence ID" value="NZ_FWWT01000007.1"/>
</dbReference>
<keyword evidence="3" id="KW-1185">Reference proteome</keyword>
<keyword evidence="2" id="KW-0687">Ribonucleoprotein</keyword>
<evidence type="ECO:0000259" key="1">
    <source>
        <dbReference type="PROSITE" id="PS51186"/>
    </source>
</evidence>